<dbReference type="OrthoDB" id="256225at2"/>
<comment type="caution">
    <text evidence="3">The sequence shown here is derived from an EMBL/GenBank/DDBJ whole genome shotgun (WGS) entry which is preliminary data.</text>
</comment>
<dbReference type="InterPro" id="IPR002372">
    <property type="entry name" value="PQQ_rpt_dom"/>
</dbReference>
<dbReference type="SMART" id="SM00564">
    <property type="entry name" value="PQQ"/>
    <property type="match status" value="7"/>
</dbReference>
<proteinExistence type="predicted"/>
<feature type="chain" id="PRO_5017001220" evidence="1">
    <location>
        <begin position="25"/>
        <end position="374"/>
    </location>
</feature>
<dbReference type="Proteomes" id="UP000253562">
    <property type="component" value="Unassembled WGS sequence"/>
</dbReference>
<name>A0A368KR91_9BACT</name>
<feature type="signal peptide" evidence="1">
    <location>
        <begin position="1"/>
        <end position="24"/>
    </location>
</feature>
<gene>
    <name evidence="3" type="ORF">DTL42_12355</name>
</gene>
<dbReference type="PANTHER" id="PTHR34512">
    <property type="entry name" value="CELL SURFACE PROTEIN"/>
    <property type="match status" value="1"/>
</dbReference>
<dbReference type="GO" id="GO:0004674">
    <property type="term" value="F:protein serine/threonine kinase activity"/>
    <property type="evidence" value="ECO:0007669"/>
    <property type="project" value="UniProtKB-KW"/>
</dbReference>
<dbReference type="InterPro" id="IPR018391">
    <property type="entry name" value="PQQ_b-propeller_rpt"/>
</dbReference>
<accession>A0A368KR91</accession>
<feature type="domain" description="Pyrrolo-quinoline quinone repeat" evidence="2">
    <location>
        <begin position="48"/>
        <end position="116"/>
    </location>
</feature>
<evidence type="ECO:0000313" key="4">
    <source>
        <dbReference type="Proteomes" id="UP000253562"/>
    </source>
</evidence>
<dbReference type="PANTHER" id="PTHR34512:SF30">
    <property type="entry name" value="OUTER MEMBRANE PROTEIN ASSEMBLY FACTOR BAMB"/>
    <property type="match status" value="1"/>
</dbReference>
<dbReference type="InterPro" id="IPR015943">
    <property type="entry name" value="WD40/YVTN_repeat-like_dom_sf"/>
</dbReference>
<keyword evidence="3" id="KW-0723">Serine/threonine-protein kinase</keyword>
<protein>
    <submittedName>
        <fullName evidence="3">Serine/threonine protein kinase</fullName>
    </submittedName>
</protein>
<organism evidence="3 4">
    <name type="scientific">Bremerella cremea</name>
    <dbReference type="NCBI Taxonomy" id="1031537"/>
    <lineage>
        <taxon>Bacteria</taxon>
        <taxon>Pseudomonadati</taxon>
        <taxon>Planctomycetota</taxon>
        <taxon>Planctomycetia</taxon>
        <taxon>Pirellulales</taxon>
        <taxon>Pirellulaceae</taxon>
        <taxon>Bremerella</taxon>
    </lineage>
</organism>
<evidence type="ECO:0000259" key="2">
    <source>
        <dbReference type="Pfam" id="PF13360"/>
    </source>
</evidence>
<evidence type="ECO:0000313" key="3">
    <source>
        <dbReference type="EMBL" id="RCS49321.1"/>
    </source>
</evidence>
<keyword evidence="3" id="KW-0418">Kinase</keyword>
<sequence length="374" mass="40503">MTHRLAKAIAATFLALLATLSAQADWPLYRGNALAQGVADEALADNLELKWKLEVKDGAFEATPVVFHGIAYIGDLDGRVYALKLADGSKVWTYEGNVDQLSGFMGSPAYREGRIYVGDIDGVLHCLDANNGKLLWKFEAGQEINGSVNFYQDKILIGSQDATLYCLNQADGTLAWKVEIDDQIRCMPTVVANRGFVAGCDSKLHVIDLEAGKALGTVPIDGPTGSAPAVRGEVAYFGTEAGTFYAIDWKQLKVVWQYEDARNRQQIRASAAVLPDRVIFGSYSKNLVSLDLRTGQPQWTFKARGKINSSPVVAGNRVYFGSADSRVRAVDVATGKEVWQYEAKSGFPAGPAVSDGCLLIASERGVVYCFGPKT</sequence>
<dbReference type="AlphaFoldDB" id="A0A368KR91"/>
<keyword evidence="3" id="KW-0808">Transferase</keyword>
<dbReference type="Gene3D" id="2.130.10.10">
    <property type="entry name" value="YVTN repeat-like/Quinoprotein amine dehydrogenase"/>
    <property type="match status" value="2"/>
</dbReference>
<feature type="domain" description="Pyrrolo-quinoline quinone repeat" evidence="2">
    <location>
        <begin position="161"/>
        <end position="374"/>
    </location>
</feature>
<dbReference type="InterPro" id="IPR011047">
    <property type="entry name" value="Quinoprotein_ADH-like_sf"/>
</dbReference>
<dbReference type="EMBL" id="QPEX01000024">
    <property type="protein sequence ID" value="RCS49321.1"/>
    <property type="molecule type" value="Genomic_DNA"/>
</dbReference>
<dbReference type="RefSeq" id="WP_114369036.1">
    <property type="nucleotide sequence ID" value="NZ_QPEX01000024.1"/>
</dbReference>
<dbReference type="SUPFAM" id="SSF50998">
    <property type="entry name" value="Quinoprotein alcohol dehydrogenase-like"/>
    <property type="match status" value="2"/>
</dbReference>
<dbReference type="Pfam" id="PF13360">
    <property type="entry name" value="PQQ_2"/>
    <property type="match status" value="2"/>
</dbReference>
<keyword evidence="1" id="KW-0732">Signal</keyword>
<reference evidence="3 4" key="1">
    <citation type="submission" date="2018-07" db="EMBL/GenBank/DDBJ databases">
        <title>Comparative genomes isolates from brazilian mangrove.</title>
        <authorList>
            <person name="De Araujo J.E."/>
            <person name="Taketani R.G."/>
            <person name="Silva M.C.P."/>
            <person name="Lourenco M.V."/>
            <person name="Oliveira V.M."/>
            <person name="Andreote F.D."/>
        </authorList>
    </citation>
    <scope>NUCLEOTIDE SEQUENCE [LARGE SCALE GENOMIC DNA]</scope>
    <source>
        <strain evidence="3 4">HEX PRIS-MGV</strain>
    </source>
</reference>
<evidence type="ECO:0000256" key="1">
    <source>
        <dbReference type="SAM" id="SignalP"/>
    </source>
</evidence>